<dbReference type="Gene3D" id="1.20.1080.10">
    <property type="entry name" value="Glycerol uptake facilitator protein"/>
    <property type="match status" value="1"/>
</dbReference>
<feature type="transmembrane region" description="Helical" evidence="9">
    <location>
        <begin position="124"/>
        <end position="145"/>
    </location>
</feature>
<evidence type="ECO:0000256" key="4">
    <source>
        <dbReference type="ARBA" id="ARBA00022475"/>
    </source>
</evidence>
<dbReference type="PANTHER" id="PTHR19139">
    <property type="entry name" value="AQUAPORIN TRANSPORTER"/>
    <property type="match status" value="1"/>
</dbReference>
<dbReference type="InterPro" id="IPR023271">
    <property type="entry name" value="Aquaporin-like"/>
</dbReference>
<keyword evidence="11" id="KW-1185">Reference proteome</keyword>
<evidence type="ECO:0000256" key="7">
    <source>
        <dbReference type="ARBA" id="ARBA00023136"/>
    </source>
</evidence>
<dbReference type="InterPro" id="IPR000425">
    <property type="entry name" value="MIP"/>
</dbReference>
<proteinExistence type="inferred from homology"/>
<evidence type="ECO:0000313" key="10">
    <source>
        <dbReference type="EMBL" id="GJE62365.1"/>
    </source>
</evidence>
<dbReference type="InterPro" id="IPR022357">
    <property type="entry name" value="MIP_CS"/>
</dbReference>
<sequence length="257" mass="26874">MRPYLAEFIGTFVLVFCGCGSAVLAADHIGYVGVSLSFGFVLLAMIYAVGLISGCHLNPAVTLGLTRSRKFDAARLPAYMAAQVLGAIAASYILYLIAQGRPGFDAVATGFASNGYDLRSPGHYNLAAAFIAEFVLTTLLVLTILGSTDLKAPVGFAGVAIGIVLVVIHLVSIPVTNTSVNPARSIGPALFAGWAAIQQLWLFIVAPLLGGAAAAGLYASMRALDPVLQMPERQGLQALTGETEQRMEKAGIKPTEF</sequence>
<comment type="subcellular location">
    <subcellularLocation>
        <location evidence="1">Cell membrane</location>
        <topology evidence="1">Multi-pass membrane protein</topology>
    </subcellularLocation>
</comment>
<evidence type="ECO:0000256" key="9">
    <source>
        <dbReference type="SAM" id="Phobius"/>
    </source>
</evidence>
<evidence type="ECO:0000256" key="3">
    <source>
        <dbReference type="ARBA" id="ARBA00022448"/>
    </source>
</evidence>
<dbReference type="Pfam" id="PF00230">
    <property type="entry name" value="MIP"/>
    <property type="match status" value="1"/>
</dbReference>
<keyword evidence="4" id="KW-1003">Cell membrane</keyword>
<dbReference type="NCBIfam" id="TIGR00861">
    <property type="entry name" value="MIP"/>
    <property type="match status" value="1"/>
</dbReference>
<gene>
    <name evidence="10" type="primary">aqpZ2</name>
    <name evidence="10" type="ORF">MPOCJGCO_4498</name>
</gene>
<protein>
    <submittedName>
        <fullName evidence="10">Aquaporin Z 2</fullName>
    </submittedName>
</protein>
<dbReference type="PANTHER" id="PTHR19139:SF199">
    <property type="entry name" value="MIP17260P"/>
    <property type="match status" value="1"/>
</dbReference>
<feature type="transmembrane region" description="Helical" evidence="9">
    <location>
        <begin position="152"/>
        <end position="171"/>
    </location>
</feature>
<keyword evidence="6 9" id="KW-1133">Transmembrane helix</keyword>
<evidence type="ECO:0000256" key="5">
    <source>
        <dbReference type="ARBA" id="ARBA00022692"/>
    </source>
</evidence>
<dbReference type="EMBL" id="BPRB01000312">
    <property type="protein sequence ID" value="GJE62365.1"/>
    <property type="molecule type" value="Genomic_DNA"/>
</dbReference>
<name>A0ABQ4U4N4_9HYPH</name>
<reference evidence="10" key="2">
    <citation type="submission" date="2021-08" db="EMBL/GenBank/DDBJ databases">
        <authorList>
            <person name="Tani A."/>
            <person name="Ola A."/>
            <person name="Ogura Y."/>
            <person name="Katsura K."/>
            <person name="Hayashi T."/>
        </authorList>
    </citation>
    <scope>NUCLEOTIDE SEQUENCE</scope>
    <source>
        <strain evidence="10">DSM 23632</strain>
    </source>
</reference>
<keyword evidence="5 8" id="KW-0812">Transmembrane</keyword>
<feature type="transmembrane region" description="Helical" evidence="9">
    <location>
        <begin position="35"/>
        <end position="57"/>
    </location>
</feature>
<evidence type="ECO:0000256" key="2">
    <source>
        <dbReference type="ARBA" id="ARBA00006175"/>
    </source>
</evidence>
<keyword evidence="3 8" id="KW-0813">Transport</keyword>
<organism evidence="10 11">
    <name type="scientific">Methylobacterium trifolii</name>
    <dbReference type="NCBI Taxonomy" id="1003092"/>
    <lineage>
        <taxon>Bacteria</taxon>
        <taxon>Pseudomonadati</taxon>
        <taxon>Pseudomonadota</taxon>
        <taxon>Alphaproteobacteria</taxon>
        <taxon>Hyphomicrobiales</taxon>
        <taxon>Methylobacteriaceae</taxon>
        <taxon>Methylobacterium</taxon>
    </lineage>
</organism>
<dbReference type="PROSITE" id="PS00221">
    <property type="entry name" value="MIP"/>
    <property type="match status" value="1"/>
</dbReference>
<evidence type="ECO:0000256" key="1">
    <source>
        <dbReference type="ARBA" id="ARBA00004651"/>
    </source>
</evidence>
<dbReference type="PRINTS" id="PR00783">
    <property type="entry name" value="MINTRINSICP"/>
</dbReference>
<comment type="caution">
    <text evidence="10">The sequence shown here is derived from an EMBL/GenBank/DDBJ whole genome shotgun (WGS) entry which is preliminary data.</text>
</comment>
<comment type="similarity">
    <text evidence="2 8">Belongs to the MIP/aquaporin (TC 1.A.8) family.</text>
</comment>
<dbReference type="RefSeq" id="WP_238185000.1">
    <property type="nucleotide sequence ID" value="NZ_BPRB01000312.1"/>
</dbReference>
<accession>A0ABQ4U4N4</accession>
<evidence type="ECO:0000256" key="6">
    <source>
        <dbReference type="ARBA" id="ARBA00022989"/>
    </source>
</evidence>
<evidence type="ECO:0000313" key="11">
    <source>
        <dbReference type="Proteomes" id="UP001055057"/>
    </source>
</evidence>
<dbReference type="PROSITE" id="PS51257">
    <property type="entry name" value="PROKAR_LIPOPROTEIN"/>
    <property type="match status" value="1"/>
</dbReference>
<feature type="transmembrane region" description="Helical" evidence="9">
    <location>
        <begin position="78"/>
        <end position="98"/>
    </location>
</feature>
<keyword evidence="7 9" id="KW-0472">Membrane</keyword>
<dbReference type="SUPFAM" id="SSF81338">
    <property type="entry name" value="Aquaporin-like"/>
    <property type="match status" value="1"/>
</dbReference>
<dbReference type="NCBIfam" id="NF003838">
    <property type="entry name" value="PRK05420.1"/>
    <property type="match status" value="1"/>
</dbReference>
<dbReference type="InterPro" id="IPR034294">
    <property type="entry name" value="Aquaporin_transptr"/>
</dbReference>
<reference evidence="10" key="1">
    <citation type="journal article" date="2021" name="Front. Microbiol.">
        <title>Comprehensive Comparative Genomics and Phenotyping of Methylobacterium Species.</title>
        <authorList>
            <person name="Alessa O."/>
            <person name="Ogura Y."/>
            <person name="Fujitani Y."/>
            <person name="Takami H."/>
            <person name="Hayashi T."/>
            <person name="Sahin N."/>
            <person name="Tani A."/>
        </authorList>
    </citation>
    <scope>NUCLEOTIDE SEQUENCE</scope>
    <source>
        <strain evidence="10">DSM 23632</strain>
    </source>
</reference>
<dbReference type="Proteomes" id="UP001055057">
    <property type="component" value="Unassembled WGS sequence"/>
</dbReference>
<feature type="transmembrane region" description="Helical" evidence="9">
    <location>
        <begin position="191"/>
        <end position="219"/>
    </location>
</feature>
<evidence type="ECO:0000256" key="8">
    <source>
        <dbReference type="RuleBase" id="RU000477"/>
    </source>
</evidence>